<evidence type="ECO:0000256" key="2">
    <source>
        <dbReference type="ARBA" id="ARBA00022801"/>
    </source>
</evidence>
<evidence type="ECO:0000259" key="3">
    <source>
        <dbReference type="PROSITE" id="PS50263"/>
    </source>
</evidence>
<dbReference type="PROSITE" id="PS01227">
    <property type="entry name" value="UPF0012"/>
    <property type="match status" value="1"/>
</dbReference>
<dbReference type="AlphaFoldDB" id="A0A9J7AY14"/>
<dbReference type="GO" id="GO:0016811">
    <property type="term" value="F:hydrolase activity, acting on carbon-nitrogen (but not peptide) bonds, in linear amides"/>
    <property type="evidence" value="ECO:0007669"/>
    <property type="project" value="InterPro"/>
</dbReference>
<sequence length="286" mass="30898">MTKFTVACVQTNSKPDPEVNIAEVSPMIREAKARGADFITTPEIVGMFEPDKPAARAKAKVEEEHEVLIAFRGLAAELGVWLHAGSLSVKLTDDERLANRSFLIAPDGSIAARYTKIHMFDVQVGDGQTYRESASYKPGEEGVLAETPWGTFGLTICYDIRFPYLYRALAKAGAKVLFAPAAFTKVTGEAHWHVLQRARAIENGAFVISAAQCGTHAKGRQTYGHSIIVAPWGEVLADAGEEPGVITAEIDLALVDEARGKVPSLTHDRDFAGPNLYGAAMREAGE</sequence>
<evidence type="ECO:0000313" key="4">
    <source>
        <dbReference type="EMBL" id="UUX51690.1"/>
    </source>
</evidence>
<protein>
    <submittedName>
        <fullName evidence="4">Carbon-nitrogen hydrolase family protein</fullName>
    </submittedName>
</protein>
<dbReference type="PANTHER" id="PTHR23088:SF27">
    <property type="entry name" value="DEAMINATED GLUTATHIONE AMIDASE"/>
    <property type="match status" value="1"/>
</dbReference>
<dbReference type="KEGG" id="naci:NUH88_08300"/>
<dbReference type="InterPro" id="IPR045254">
    <property type="entry name" value="Nit1/2_C-N_Hydrolase"/>
</dbReference>
<keyword evidence="5" id="KW-1185">Reference proteome</keyword>
<dbReference type="Gene3D" id="3.60.110.10">
    <property type="entry name" value="Carbon-nitrogen hydrolase"/>
    <property type="match status" value="1"/>
</dbReference>
<name>A0A9J7AY14_9PROT</name>
<dbReference type="Pfam" id="PF00795">
    <property type="entry name" value="CN_hydrolase"/>
    <property type="match status" value="1"/>
</dbReference>
<dbReference type="InterPro" id="IPR003010">
    <property type="entry name" value="C-N_Hydrolase"/>
</dbReference>
<dbReference type="InterPro" id="IPR036526">
    <property type="entry name" value="C-N_Hydrolase_sf"/>
</dbReference>
<dbReference type="CDD" id="cd07572">
    <property type="entry name" value="nit"/>
    <property type="match status" value="1"/>
</dbReference>
<dbReference type="RefSeq" id="WP_257771332.1">
    <property type="nucleotide sequence ID" value="NZ_CP102480.1"/>
</dbReference>
<dbReference type="SUPFAM" id="SSF56317">
    <property type="entry name" value="Carbon-nitrogen hydrolase"/>
    <property type="match status" value="1"/>
</dbReference>
<dbReference type="Proteomes" id="UP001060336">
    <property type="component" value="Chromosome"/>
</dbReference>
<evidence type="ECO:0000256" key="1">
    <source>
        <dbReference type="ARBA" id="ARBA00010613"/>
    </source>
</evidence>
<dbReference type="InterPro" id="IPR001110">
    <property type="entry name" value="UPF0012_CS"/>
</dbReference>
<accession>A0A9J7AY14</accession>
<proteinExistence type="inferred from homology"/>
<gene>
    <name evidence="4" type="ORF">NUH88_08300</name>
</gene>
<dbReference type="EMBL" id="CP102480">
    <property type="protein sequence ID" value="UUX51690.1"/>
    <property type="molecule type" value="Genomic_DNA"/>
</dbReference>
<dbReference type="PANTHER" id="PTHR23088">
    <property type="entry name" value="NITRILASE-RELATED"/>
    <property type="match status" value="1"/>
</dbReference>
<keyword evidence="2 4" id="KW-0378">Hydrolase</keyword>
<organism evidence="4 5">
    <name type="scientific">Nisaea acidiphila</name>
    <dbReference type="NCBI Taxonomy" id="1862145"/>
    <lineage>
        <taxon>Bacteria</taxon>
        <taxon>Pseudomonadati</taxon>
        <taxon>Pseudomonadota</taxon>
        <taxon>Alphaproteobacteria</taxon>
        <taxon>Rhodospirillales</taxon>
        <taxon>Thalassobaculaceae</taxon>
        <taxon>Nisaea</taxon>
    </lineage>
</organism>
<feature type="domain" description="CN hydrolase" evidence="3">
    <location>
        <begin position="4"/>
        <end position="252"/>
    </location>
</feature>
<reference evidence="4" key="1">
    <citation type="submission" date="2022-08" db="EMBL/GenBank/DDBJ databases">
        <title>Nisaea acidiphila sp. nov., isolated from a marine algal debris and emended description of the genus Nisaea Urios et al. 2008.</title>
        <authorList>
            <person name="Kwon K."/>
        </authorList>
    </citation>
    <scope>NUCLEOTIDE SEQUENCE</scope>
    <source>
        <strain evidence="4">MEBiC11861</strain>
    </source>
</reference>
<evidence type="ECO:0000313" key="5">
    <source>
        <dbReference type="Proteomes" id="UP001060336"/>
    </source>
</evidence>
<dbReference type="PROSITE" id="PS50263">
    <property type="entry name" value="CN_HYDROLASE"/>
    <property type="match status" value="1"/>
</dbReference>
<comment type="similarity">
    <text evidence="1">Belongs to the carbon-nitrogen hydrolase superfamily. NIT1/NIT2 family.</text>
</comment>